<dbReference type="SUPFAM" id="SSF54909">
    <property type="entry name" value="Dimeric alpha+beta barrel"/>
    <property type="match status" value="1"/>
</dbReference>
<feature type="domain" description="Stress-response A/B barrel" evidence="2">
    <location>
        <begin position="16"/>
        <end position="115"/>
    </location>
</feature>
<evidence type="ECO:0000259" key="2">
    <source>
        <dbReference type="PROSITE" id="PS51502"/>
    </source>
</evidence>
<proteinExistence type="predicted"/>
<protein>
    <submittedName>
        <fullName evidence="3">Dabb family protein</fullName>
    </submittedName>
</protein>
<dbReference type="Gene3D" id="3.30.70.100">
    <property type="match status" value="1"/>
</dbReference>
<organism evidence="3 4">
    <name type="scientific">Pseudonocardia xinjiangensis</name>
    <dbReference type="NCBI Taxonomy" id="75289"/>
    <lineage>
        <taxon>Bacteria</taxon>
        <taxon>Bacillati</taxon>
        <taxon>Actinomycetota</taxon>
        <taxon>Actinomycetes</taxon>
        <taxon>Pseudonocardiales</taxon>
        <taxon>Pseudonocardiaceae</taxon>
        <taxon>Pseudonocardia</taxon>
    </lineage>
</organism>
<keyword evidence="4" id="KW-1185">Reference proteome</keyword>
<dbReference type="Proteomes" id="UP001296706">
    <property type="component" value="Unassembled WGS sequence"/>
</dbReference>
<dbReference type="InterPro" id="IPR013097">
    <property type="entry name" value="Dabb"/>
</dbReference>
<sequence>MSTTPFELSGASAHPVTHIVLLRVREDVAASEVERVLKEVGALQSKIPGILSYLWGPYSSPEGLGRGYTHGFCMTFVSEAARDAYMPHPEHQRAGRLVSSIVETGSMDGVLAFDFTS</sequence>
<dbReference type="PROSITE" id="PS51502">
    <property type="entry name" value="S_R_A_B_BARREL"/>
    <property type="match status" value="1"/>
</dbReference>
<gene>
    <name evidence="3" type="ORF">HF577_00820</name>
</gene>
<accession>A0ABX1R968</accession>
<dbReference type="PANTHER" id="PTHR33178">
    <property type="match status" value="1"/>
</dbReference>
<dbReference type="EMBL" id="JAAXKY010000001">
    <property type="protein sequence ID" value="NMH75665.1"/>
    <property type="molecule type" value="Genomic_DNA"/>
</dbReference>
<name>A0ABX1R968_9PSEU</name>
<dbReference type="PANTHER" id="PTHR33178:SF10">
    <property type="entry name" value="STRESS-RESPONSE A_B BARREL DOMAIN-CONTAINING PROTEIN"/>
    <property type="match status" value="1"/>
</dbReference>
<evidence type="ECO:0000313" key="3">
    <source>
        <dbReference type="EMBL" id="NMH75665.1"/>
    </source>
</evidence>
<comment type="subunit">
    <text evidence="1">Homodimer.</text>
</comment>
<dbReference type="RefSeq" id="WP_169393728.1">
    <property type="nucleotide sequence ID" value="NZ_BAAAJH010000033.1"/>
</dbReference>
<dbReference type="InterPro" id="IPR011008">
    <property type="entry name" value="Dimeric_a/b-barrel"/>
</dbReference>
<evidence type="ECO:0000256" key="1">
    <source>
        <dbReference type="ARBA" id="ARBA00011738"/>
    </source>
</evidence>
<dbReference type="Pfam" id="PF07876">
    <property type="entry name" value="Dabb"/>
    <property type="match status" value="1"/>
</dbReference>
<evidence type="ECO:0000313" key="4">
    <source>
        <dbReference type="Proteomes" id="UP001296706"/>
    </source>
</evidence>
<dbReference type="InterPro" id="IPR044662">
    <property type="entry name" value="HS1/DABB1-like"/>
</dbReference>
<reference evidence="3 4" key="1">
    <citation type="submission" date="2020-04" db="EMBL/GenBank/DDBJ databases">
        <authorList>
            <person name="Klaysubun C."/>
            <person name="Duangmal K."/>
            <person name="Lipun K."/>
        </authorList>
    </citation>
    <scope>NUCLEOTIDE SEQUENCE [LARGE SCALE GENOMIC DNA]</scope>
    <source>
        <strain evidence="3 4">JCM 11839</strain>
    </source>
</reference>
<dbReference type="SMART" id="SM00886">
    <property type="entry name" value="Dabb"/>
    <property type="match status" value="1"/>
</dbReference>
<comment type="caution">
    <text evidence="3">The sequence shown here is derived from an EMBL/GenBank/DDBJ whole genome shotgun (WGS) entry which is preliminary data.</text>
</comment>